<evidence type="ECO:0000313" key="5">
    <source>
        <dbReference type="EMBL" id="CAI8013499.1"/>
    </source>
</evidence>
<protein>
    <submittedName>
        <fullName evidence="5">Ras-related protein Rab-10</fullName>
    </submittedName>
</protein>
<evidence type="ECO:0000256" key="1">
    <source>
        <dbReference type="ARBA" id="ARBA00006270"/>
    </source>
</evidence>
<dbReference type="PANTHER" id="PTHR47980">
    <property type="entry name" value="LD44762P"/>
    <property type="match status" value="1"/>
</dbReference>
<evidence type="ECO:0000313" key="6">
    <source>
        <dbReference type="Proteomes" id="UP001174909"/>
    </source>
</evidence>
<dbReference type="PRINTS" id="PR00449">
    <property type="entry name" value="RASTRNSFRMNG"/>
</dbReference>
<dbReference type="GO" id="GO:0003924">
    <property type="term" value="F:GTPase activity"/>
    <property type="evidence" value="ECO:0007669"/>
    <property type="project" value="InterPro"/>
</dbReference>
<dbReference type="Proteomes" id="UP001174909">
    <property type="component" value="Unassembled WGS sequence"/>
</dbReference>
<dbReference type="SMART" id="SM00175">
    <property type="entry name" value="RAB"/>
    <property type="match status" value="1"/>
</dbReference>
<dbReference type="EMBL" id="CASHTH010001266">
    <property type="protein sequence ID" value="CAI8013499.1"/>
    <property type="molecule type" value="Genomic_DNA"/>
</dbReference>
<keyword evidence="2" id="KW-0547">Nucleotide-binding</keyword>
<gene>
    <name evidence="5" type="ORF">GBAR_LOCUS8548</name>
</gene>
<comment type="caution">
    <text evidence="5">The sequence shown here is derived from an EMBL/GenBank/DDBJ whole genome shotgun (WGS) entry which is preliminary data.</text>
</comment>
<evidence type="ECO:0000256" key="4">
    <source>
        <dbReference type="ARBA" id="ARBA00023289"/>
    </source>
</evidence>
<evidence type="ECO:0000256" key="3">
    <source>
        <dbReference type="ARBA" id="ARBA00023134"/>
    </source>
</evidence>
<dbReference type="SUPFAM" id="SSF52540">
    <property type="entry name" value="P-loop containing nucleoside triphosphate hydrolases"/>
    <property type="match status" value="1"/>
</dbReference>
<dbReference type="InterPro" id="IPR001806">
    <property type="entry name" value="Small_GTPase"/>
</dbReference>
<accession>A0AA35RL30</accession>
<organism evidence="5 6">
    <name type="scientific">Geodia barretti</name>
    <name type="common">Barrett's horny sponge</name>
    <dbReference type="NCBI Taxonomy" id="519541"/>
    <lineage>
        <taxon>Eukaryota</taxon>
        <taxon>Metazoa</taxon>
        <taxon>Porifera</taxon>
        <taxon>Demospongiae</taxon>
        <taxon>Heteroscleromorpha</taxon>
        <taxon>Tetractinellida</taxon>
        <taxon>Astrophorina</taxon>
        <taxon>Geodiidae</taxon>
        <taxon>Geodia</taxon>
    </lineage>
</organism>
<dbReference type="InterPro" id="IPR050305">
    <property type="entry name" value="Small_GTPase_Rab"/>
</dbReference>
<name>A0AA35RL30_GEOBA</name>
<dbReference type="Gene3D" id="3.40.50.300">
    <property type="entry name" value="P-loop containing nucleotide triphosphate hydrolases"/>
    <property type="match status" value="1"/>
</dbReference>
<keyword evidence="4" id="KW-0449">Lipoprotein</keyword>
<evidence type="ECO:0000256" key="2">
    <source>
        <dbReference type="ARBA" id="ARBA00022741"/>
    </source>
</evidence>
<proteinExistence type="inferred from homology"/>
<dbReference type="Pfam" id="PF00071">
    <property type="entry name" value="Ras"/>
    <property type="match status" value="1"/>
</dbReference>
<keyword evidence="6" id="KW-1185">Reference proteome</keyword>
<dbReference type="InterPro" id="IPR027417">
    <property type="entry name" value="P-loop_NTPase"/>
</dbReference>
<dbReference type="AlphaFoldDB" id="A0AA35RL30"/>
<dbReference type="GO" id="GO:0005525">
    <property type="term" value="F:GTP binding"/>
    <property type="evidence" value="ECO:0007669"/>
    <property type="project" value="UniProtKB-KW"/>
</dbReference>
<dbReference type="FunFam" id="3.40.50.300:FF:001447">
    <property type="entry name" value="Ras-related protein Rab-1B"/>
    <property type="match status" value="1"/>
</dbReference>
<keyword evidence="4" id="KW-0636">Prenylation</keyword>
<sequence length="85" mass="9475">MADLGKDQQAEPSEVVPKEKYDLLFKLLLVGDSGVGKSSVIRRYSNDAFTTPSISPIGADFTIKTIEMEGKRIQLQIWDTPAFDR</sequence>
<dbReference type="PROSITE" id="PS51419">
    <property type="entry name" value="RAB"/>
    <property type="match status" value="1"/>
</dbReference>
<keyword evidence="3" id="KW-0342">GTP-binding</keyword>
<comment type="similarity">
    <text evidence="1">Belongs to the small GTPase superfamily. Rab family.</text>
</comment>
<reference evidence="5" key="1">
    <citation type="submission" date="2023-03" db="EMBL/GenBank/DDBJ databases">
        <authorList>
            <person name="Steffen K."/>
            <person name="Cardenas P."/>
        </authorList>
    </citation>
    <scope>NUCLEOTIDE SEQUENCE</scope>
</reference>